<sequence>MPDLTLKLYSPRGCMATVIAFYRDELGFELISVTSEEAIFSGPSPNTPGLHLYAVDHELTQQRTGFEFHVTNLEAALKELGEAGHVIPDSCNFEQRTFSISDPAGNQITFRELTLS</sequence>
<dbReference type="InterPro" id="IPR029068">
    <property type="entry name" value="Glyas_Bleomycin-R_OHBP_Dase"/>
</dbReference>
<evidence type="ECO:0000313" key="3">
    <source>
        <dbReference type="Proteomes" id="UP001161388"/>
    </source>
</evidence>
<protein>
    <recommendedName>
        <fullName evidence="1">Glyoxalase/fosfomycin resistance/dioxygenase domain-containing protein</fullName>
    </recommendedName>
</protein>
<dbReference type="Pfam" id="PF00903">
    <property type="entry name" value="Glyoxalase"/>
    <property type="match status" value="1"/>
</dbReference>
<name>A0ABQ5VNX9_9RHOB</name>
<dbReference type="EMBL" id="BSNL01000003">
    <property type="protein sequence ID" value="GLQ28820.1"/>
    <property type="molecule type" value="Genomic_DNA"/>
</dbReference>
<organism evidence="2 3">
    <name type="scientific">Sulfitobacter pacificus</name>
    <dbReference type="NCBI Taxonomy" id="1499314"/>
    <lineage>
        <taxon>Bacteria</taxon>
        <taxon>Pseudomonadati</taxon>
        <taxon>Pseudomonadota</taxon>
        <taxon>Alphaproteobacteria</taxon>
        <taxon>Rhodobacterales</taxon>
        <taxon>Roseobacteraceae</taxon>
        <taxon>Sulfitobacter</taxon>
    </lineage>
</organism>
<evidence type="ECO:0000313" key="2">
    <source>
        <dbReference type="EMBL" id="GLQ28820.1"/>
    </source>
</evidence>
<keyword evidence="3" id="KW-1185">Reference proteome</keyword>
<dbReference type="InterPro" id="IPR004360">
    <property type="entry name" value="Glyas_Fos-R_dOase_dom"/>
</dbReference>
<comment type="caution">
    <text evidence="2">The sequence shown here is derived from an EMBL/GenBank/DDBJ whole genome shotgun (WGS) entry which is preliminary data.</text>
</comment>
<reference evidence="2" key="1">
    <citation type="journal article" date="2014" name="Int. J. Syst. Evol. Microbiol.">
        <title>Complete genome of a new Firmicutes species belonging to the dominant human colonic microbiota ('Ruminococcus bicirculans') reveals two chromosomes and a selective capacity to utilize plant glucans.</title>
        <authorList>
            <consortium name="NISC Comparative Sequencing Program"/>
            <person name="Wegmann U."/>
            <person name="Louis P."/>
            <person name="Goesmann A."/>
            <person name="Henrissat B."/>
            <person name="Duncan S.H."/>
            <person name="Flint H.J."/>
        </authorList>
    </citation>
    <scope>NUCLEOTIDE SEQUENCE</scope>
    <source>
        <strain evidence="2">NBRC 109915</strain>
    </source>
</reference>
<dbReference type="Gene3D" id="3.10.180.10">
    <property type="entry name" value="2,3-Dihydroxybiphenyl 1,2-Dioxygenase, domain 1"/>
    <property type="match status" value="1"/>
</dbReference>
<feature type="domain" description="Glyoxalase/fosfomycin resistance/dioxygenase" evidence="1">
    <location>
        <begin position="15"/>
        <end position="110"/>
    </location>
</feature>
<evidence type="ECO:0000259" key="1">
    <source>
        <dbReference type="Pfam" id="PF00903"/>
    </source>
</evidence>
<gene>
    <name evidence="2" type="ORF">GCM10007927_36230</name>
</gene>
<reference evidence="2" key="2">
    <citation type="submission" date="2023-01" db="EMBL/GenBank/DDBJ databases">
        <title>Draft genome sequence of Sulfitobacter pacificus strain NBRC 109915.</title>
        <authorList>
            <person name="Sun Q."/>
            <person name="Mori K."/>
        </authorList>
    </citation>
    <scope>NUCLEOTIDE SEQUENCE</scope>
    <source>
        <strain evidence="2">NBRC 109915</strain>
    </source>
</reference>
<proteinExistence type="predicted"/>
<accession>A0ABQ5VNX9</accession>
<dbReference type="Proteomes" id="UP001161388">
    <property type="component" value="Unassembled WGS sequence"/>
</dbReference>
<dbReference type="SUPFAM" id="SSF54593">
    <property type="entry name" value="Glyoxalase/Bleomycin resistance protein/Dihydroxybiphenyl dioxygenase"/>
    <property type="match status" value="1"/>
</dbReference>
<dbReference type="RefSeq" id="WP_284375808.1">
    <property type="nucleotide sequence ID" value="NZ_BSNL01000003.1"/>
</dbReference>